<proteinExistence type="predicted"/>
<dbReference type="InterPro" id="IPR037401">
    <property type="entry name" value="SnoaL-like"/>
</dbReference>
<organism evidence="2 3">
    <name type="scientific">Emticicia agri</name>
    <dbReference type="NCBI Taxonomy" id="2492393"/>
    <lineage>
        <taxon>Bacteria</taxon>
        <taxon>Pseudomonadati</taxon>
        <taxon>Bacteroidota</taxon>
        <taxon>Cytophagia</taxon>
        <taxon>Cytophagales</taxon>
        <taxon>Leadbetterellaceae</taxon>
        <taxon>Emticicia</taxon>
    </lineage>
</organism>
<name>A0A4Q5LVW9_9BACT</name>
<dbReference type="RefSeq" id="WP_130022992.1">
    <property type="nucleotide sequence ID" value="NZ_SEWF01000035.1"/>
</dbReference>
<dbReference type="OrthoDB" id="333383at2"/>
<dbReference type="Pfam" id="PF12680">
    <property type="entry name" value="SnoaL_2"/>
    <property type="match status" value="1"/>
</dbReference>
<dbReference type="Gene3D" id="3.10.450.50">
    <property type="match status" value="1"/>
</dbReference>
<comment type="caution">
    <text evidence="2">The sequence shown here is derived from an EMBL/GenBank/DDBJ whole genome shotgun (WGS) entry which is preliminary data.</text>
</comment>
<sequence length="117" mass="13524">MIKVEAQKFAEEWVAAWNSHDMDRIMSHYSNDLTITTPMIKTIMGIEEGALSNLEAIRNYWETALKKVPDLHFELFDAVAGVNSVAIYYKSIMEKRVIEVMFLDDNGKVNKMYAHYS</sequence>
<evidence type="ECO:0000259" key="1">
    <source>
        <dbReference type="Pfam" id="PF12680"/>
    </source>
</evidence>
<protein>
    <submittedName>
        <fullName evidence="2">Nuclear transport factor 2 family protein</fullName>
    </submittedName>
</protein>
<dbReference type="AlphaFoldDB" id="A0A4Q5LVW9"/>
<feature type="domain" description="SnoaL-like" evidence="1">
    <location>
        <begin position="11"/>
        <end position="90"/>
    </location>
</feature>
<dbReference type="InterPro" id="IPR032710">
    <property type="entry name" value="NTF2-like_dom_sf"/>
</dbReference>
<reference evidence="2 3" key="1">
    <citation type="submission" date="2019-02" db="EMBL/GenBank/DDBJ databases">
        <title>Bacterial novel species Emticicia sp. 17J42-9 isolated from soil.</title>
        <authorList>
            <person name="Jung H.-Y."/>
        </authorList>
    </citation>
    <scope>NUCLEOTIDE SEQUENCE [LARGE SCALE GENOMIC DNA]</scope>
    <source>
        <strain evidence="2 3">17J42-9</strain>
    </source>
</reference>
<accession>A0A4Q5LVW9</accession>
<gene>
    <name evidence="2" type="ORF">EWM59_19825</name>
</gene>
<evidence type="ECO:0000313" key="2">
    <source>
        <dbReference type="EMBL" id="RYU93891.1"/>
    </source>
</evidence>
<dbReference type="SUPFAM" id="SSF54427">
    <property type="entry name" value="NTF2-like"/>
    <property type="match status" value="1"/>
</dbReference>
<evidence type="ECO:0000313" key="3">
    <source>
        <dbReference type="Proteomes" id="UP000293162"/>
    </source>
</evidence>
<dbReference type="EMBL" id="SEWF01000035">
    <property type="protein sequence ID" value="RYU93891.1"/>
    <property type="molecule type" value="Genomic_DNA"/>
</dbReference>
<dbReference type="Proteomes" id="UP000293162">
    <property type="component" value="Unassembled WGS sequence"/>
</dbReference>
<keyword evidence="3" id="KW-1185">Reference proteome</keyword>